<gene>
    <name evidence="2" type="ORF">LY90DRAFT_504033</name>
</gene>
<dbReference type="Proteomes" id="UP000193920">
    <property type="component" value="Unassembled WGS sequence"/>
</dbReference>
<keyword evidence="1" id="KW-0040">ANK repeat</keyword>
<dbReference type="InterPro" id="IPR002110">
    <property type="entry name" value="Ankyrin_rpt"/>
</dbReference>
<dbReference type="PROSITE" id="PS50297">
    <property type="entry name" value="ANK_REP_REGION"/>
    <property type="match status" value="1"/>
</dbReference>
<evidence type="ECO:0000313" key="2">
    <source>
        <dbReference type="EMBL" id="ORY70699.1"/>
    </source>
</evidence>
<dbReference type="PANTHER" id="PTHR24147">
    <property type="entry name" value="ANKYRIN REPEAT DOMAIN 36-RELATED"/>
    <property type="match status" value="1"/>
</dbReference>
<dbReference type="OrthoDB" id="9540030at2759"/>
<feature type="repeat" description="ANK" evidence="1">
    <location>
        <begin position="90"/>
        <end position="120"/>
    </location>
</feature>
<dbReference type="Gene3D" id="1.25.40.20">
    <property type="entry name" value="Ankyrin repeat-containing domain"/>
    <property type="match status" value="1"/>
</dbReference>
<evidence type="ECO:0000256" key="1">
    <source>
        <dbReference type="PROSITE-ProRule" id="PRU00023"/>
    </source>
</evidence>
<comment type="caution">
    <text evidence="2">The sequence shown here is derived from an EMBL/GenBank/DDBJ whole genome shotgun (WGS) entry which is preliminary data.</text>
</comment>
<sequence>MVYITFSQISDYPALDWTYVDPINNNNALMFSAINPPTLVSTCIERNPKCIKQVNNKSENALILAIKTGQNLAVTTLLENNINVNQQDIYGNTALHYAVEYGNPIYFFYHLMEHNANIEI</sequence>
<dbReference type="SUPFAM" id="SSF48403">
    <property type="entry name" value="Ankyrin repeat"/>
    <property type="match status" value="1"/>
</dbReference>
<accession>A0A1Y2EGJ8</accession>
<dbReference type="AlphaFoldDB" id="A0A1Y2EGJ8"/>
<evidence type="ECO:0000313" key="3">
    <source>
        <dbReference type="Proteomes" id="UP000193920"/>
    </source>
</evidence>
<dbReference type="EMBL" id="MCOG01000042">
    <property type="protein sequence ID" value="ORY70699.1"/>
    <property type="molecule type" value="Genomic_DNA"/>
</dbReference>
<organism evidence="2 3">
    <name type="scientific">Neocallimastix californiae</name>
    <dbReference type="NCBI Taxonomy" id="1754190"/>
    <lineage>
        <taxon>Eukaryota</taxon>
        <taxon>Fungi</taxon>
        <taxon>Fungi incertae sedis</taxon>
        <taxon>Chytridiomycota</taxon>
        <taxon>Chytridiomycota incertae sedis</taxon>
        <taxon>Neocallimastigomycetes</taxon>
        <taxon>Neocallimastigales</taxon>
        <taxon>Neocallimastigaceae</taxon>
        <taxon>Neocallimastix</taxon>
    </lineage>
</organism>
<reference evidence="2 3" key="1">
    <citation type="submission" date="2016-08" db="EMBL/GenBank/DDBJ databases">
        <title>A Parts List for Fungal Cellulosomes Revealed by Comparative Genomics.</title>
        <authorList>
            <consortium name="DOE Joint Genome Institute"/>
            <person name="Haitjema C.H."/>
            <person name="Gilmore S.P."/>
            <person name="Henske J.K."/>
            <person name="Solomon K.V."/>
            <person name="De Groot R."/>
            <person name="Kuo A."/>
            <person name="Mondo S.J."/>
            <person name="Salamov A.A."/>
            <person name="Labutti K."/>
            <person name="Zhao Z."/>
            <person name="Chiniquy J."/>
            <person name="Barry K."/>
            <person name="Brewer H.M."/>
            <person name="Purvine S.O."/>
            <person name="Wright A.T."/>
            <person name="Boxma B."/>
            <person name="Van Alen T."/>
            <person name="Hackstein J.H."/>
            <person name="Baker S.E."/>
            <person name="Grigoriev I.V."/>
            <person name="O'Malley M.A."/>
        </authorList>
    </citation>
    <scope>NUCLEOTIDE SEQUENCE [LARGE SCALE GENOMIC DNA]</scope>
    <source>
        <strain evidence="2 3">G1</strain>
    </source>
</reference>
<protein>
    <submittedName>
        <fullName evidence="2">Uncharacterized protein</fullName>
    </submittedName>
</protein>
<dbReference type="Pfam" id="PF12796">
    <property type="entry name" value="Ank_2"/>
    <property type="match status" value="1"/>
</dbReference>
<dbReference type="STRING" id="1754190.A0A1Y2EGJ8"/>
<dbReference type="SMART" id="SM00248">
    <property type="entry name" value="ANK"/>
    <property type="match status" value="2"/>
</dbReference>
<dbReference type="InterPro" id="IPR050657">
    <property type="entry name" value="Ankyrin_repeat_domain"/>
</dbReference>
<name>A0A1Y2EGJ8_9FUNG</name>
<proteinExistence type="predicted"/>
<dbReference type="PROSITE" id="PS50088">
    <property type="entry name" value="ANK_REPEAT"/>
    <property type="match status" value="1"/>
</dbReference>
<keyword evidence="3" id="KW-1185">Reference proteome</keyword>
<dbReference type="InterPro" id="IPR036770">
    <property type="entry name" value="Ankyrin_rpt-contain_sf"/>
</dbReference>
<dbReference type="PANTHER" id="PTHR24147:SF53">
    <property type="entry name" value="ANKYRIN REPEAT DOMAIN 26"/>
    <property type="match status" value="1"/>
</dbReference>